<dbReference type="PROSITE" id="PS51257">
    <property type="entry name" value="PROKAR_LIPOPROTEIN"/>
    <property type="match status" value="1"/>
</dbReference>
<dbReference type="InterPro" id="IPR013830">
    <property type="entry name" value="SGNH_hydro"/>
</dbReference>
<dbReference type="Proteomes" id="UP000309133">
    <property type="component" value="Unassembled WGS sequence"/>
</dbReference>
<dbReference type="SUPFAM" id="SSF52266">
    <property type="entry name" value="SGNH hydrolase"/>
    <property type="match status" value="1"/>
</dbReference>
<sequence length="251" mass="25624">MTRLRAARARPSGAHTAMGAAIIACFLVSGIGGASPAKPKDGLQVAPATSTLPVTAAFIGDSYSQGNGASSESLRWTSLLSAREQWKEMNFARGGSGYISTSGVTGCGLAYCPSYLEMVPEVIASRPDIVVVAGGQNDFDDLEMDRYAEGSRIAAVYRALRDGLPDALIVAVGPSTPGLVAGAVVELDSEVQDAAGAVNGIHVSLSEPNAISRASLGPDGVHVDDSGHAAIAARVAAAVERERASMRDLGG</sequence>
<evidence type="ECO:0000313" key="3">
    <source>
        <dbReference type="Proteomes" id="UP000309133"/>
    </source>
</evidence>
<dbReference type="GO" id="GO:0016787">
    <property type="term" value="F:hydrolase activity"/>
    <property type="evidence" value="ECO:0007669"/>
    <property type="project" value="UniProtKB-KW"/>
</dbReference>
<evidence type="ECO:0000259" key="1">
    <source>
        <dbReference type="Pfam" id="PF13472"/>
    </source>
</evidence>
<feature type="domain" description="SGNH hydrolase-type esterase" evidence="1">
    <location>
        <begin position="58"/>
        <end position="230"/>
    </location>
</feature>
<dbReference type="Gene3D" id="3.40.50.1110">
    <property type="entry name" value="SGNH hydrolase"/>
    <property type="match status" value="1"/>
</dbReference>
<comment type="caution">
    <text evidence="2">The sequence shown here is derived from an EMBL/GenBank/DDBJ whole genome shotgun (WGS) entry which is preliminary data.</text>
</comment>
<proteinExistence type="predicted"/>
<dbReference type="Pfam" id="PF13472">
    <property type="entry name" value="Lipase_GDSL_2"/>
    <property type="match status" value="1"/>
</dbReference>
<name>A0A4S4FL87_9MICO</name>
<keyword evidence="3" id="KW-1185">Reference proteome</keyword>
<keyword evidence="2" id="KW-0378">Hydrolase</keyword>
<dbReference type="EMBL" id="SSSM01000004">
    <property type="protein sequence ID" value="THG30824.1"/>
    <property type="molecule type" value="Genomic_DNA"/>
</dbReference>
<reference evidence="2 3" key="1">
    <citation type="submission" date="2019-04" db="EMBL/GenBank/DDBJ databases">
        <authorList>
            <person name="Jiang L."/>
        </authorList>
    </citation>
    <scope>NUCLEOTIDE SEQUENCE [LARGE SCALE GENOMIC DNA]</scope>
    <source>
        <strain evidence="2 3">YIM 131853</strain>
    </source>
</reference>
<dbReference type="CDD" id="cd00229">
    <property type="entry name" value="SGNH_hydrolase"/>
    <property type="match status" value="1"/>
</dbReference>
<gene>
    <name evidence="2" type="ORF">E6C64_09305</name>
</gene>
<evidence type="ECO:0000313" key="2">
    <source>
        <dbReference type="EMBL" id="THG30824.1"/>
    </source>
</evidence>
<dbReference type="AlphaFoldDB" id="A0A4S4FL87"/>
<organism evidence="2 3">
    <name type="scientific">Naasia lichenicola</name>
    <dbReference type="NCBI Taxonomy" id="2565933"/>
    <lineage>
        <taxon>Bacteria</taxon>
        <taxon>Bacillati</taxon>
        <taxon>Actinomycetota</taxon>
        <taxon>Actinomycetes</taxon>
        <taxon>Micrococcales</taxon>
        <taxon>Microbacteriaceae</taxon>
        <taxon>Naasia</taxon>
    </lineage>
</organism>
<accession>A0A4S4FL87</accession>
<dbReference type="InterPro" id="IPR036514">
    <property type="entry name" value="SGNH_hydro_sf"/>
</dbReference>
<protein>
    <submittedName>
        <fullName evidence="2">SGNH/GDSL hydrolase family protein</fullName>
    </submittedName>
</protein>